<organism evidence="3 4">
    <name type="scientific">Seminavis robusta</name>
    <dbReference type="NCBI Taxonomy" id="568900"/>
    <lineage>
        <taxon>Eukaryota</taxon>
        <taxon>Sar</taxon>
        <taxon>Stramenopiles</taxon>
        <taxon>Ochrophyta</taxon>
        <taxon>Bacillariophyta</taxon>
        <taxon>Bacillariophyceae</taxon>
        <taxon>Bacillariophycidae</taxon>
        <taxon>Naviculales</taxon>
        <taxon>Naviculaceae</taxon>
        <taxon>Seminavis</taxon>
    </lineage>
</organism>
<keyword evidence="1" id="KW-0560">Oxidoreductase</keyword>
<dbReference type="PANTHER" id="PTHR44573:SF1">
    <property type="entry name" value="NADPH-DEPENDENT ALKENAL_ONE OXIDOREDUCTASE, CHLOROPLASTIC"/>
    <property type="match status" value="1"/>
</dbReference>
<dbReference type="GO" id="GO:0016628">
    <property type="term" value="F:oxidoreductase activity, acting on the CH-CH group of donors, NAD or NADP as acceptor"/>
    <property type="evidence" value="ECO:0007669"/>
    <property type="project" value="InterPro"/>
</dbReference>
<dbReference type="InterPro" id="IPR013154">
    <property type="entry name" value="ADH-like_N"/>
</dbReference>
<accession>A0A9N8DLV8</accession>
<comment type="caution">
    <text evidence="3">The sequence shown here is derived from an EMBL/GenBank/DDBJ whole genome shotgun (WGS) entry which is preliminary data.</text>
</comment>
<dbReference type="SUPFAM" id="SSF51735">
    <property type="entry name" value="NAD(P)-binding Rossmann-fold domains"/>
    <property type="match status" value="1"/>
</dbReference>
<dbReference type="Pfam" id="PF08240">
    <property type="entry name" value="ADH_N"/>
    <property type="match status" value="1"/>
</dbReference>
<dbReference type="Gene3D" id="3.40.50.720">
    <property type="entry name" value="NAD(P)-binding Rossmann-like Domain"/>
    <property type="match status" value="1"/>
</dbReference>
<dbReference type="EMBL" id="CAICTM010000126">
    <property type="protein sequence ID" value="CAB9502099.1"/>
    <property type="molecule type" value="Genomic_DNA"/>
</dbReference>
<dbReference type="SUPFAM" id="SSF50129">
    <property type="entry name" value="GroES-like"/>
    <property type="match status" value="1"/>
</dbReference>
<dbReference type="Gene3D" id="3.90.180.10">
    <property type="entry name" value="Medium-chain alcohol dehydrogenases, catalytic domain"/>
    <property type="match status" value="1"/>
</dbReference>
<dbReference type="OrthoDB" id="44682at2759"/>
<dbReference type="InterPro" id="IPR036291">
    <property type="entry name" value="NAD(P)-bd_dom_sf"/>
</dbReference>
<reference evidence="3" key="1">
    <citation type="submission" date="2020-06" db="EMBL/GenBank/DDBJ databases">
        <authorList>
            <consortium name="Plant Systems Biology data submission"/>
        </authorList>
    </citation>
    <scope>NUCLEOTIDE SEQUENCE</scope>
    <source>
        <strain evidence="3">D6</strain>
    </source>
</reference>
<dbReference type="Pfam" id="PF13602">
    <property type="entry name" value="ADH_zinc_N_2"/>
    <property type="match status" value="1"/>
</dbReference>
<evidence type="ECO:0000313" key="4">
    <source>
        <dbReference type="Proteomes" id="UP001153069"/>
    </source>
</evidence>
<feature type="domain" description="Enoyl reductase (ER)" evidence="2">
    <location>
        <begin position="14"/>
        <end position="311"/>
    </location>
</feature>
<evidence type="ECO:0000313" key="3">
    <source>
        <dbReference type="EMBL" id="CAB9502099.1"/>
    </source>
</evidence>
<proteinExistence type="predicted"/>
<dbReference type="InterPro" id="IPR020843">
    <property type="entry name" value="ER"/>
</dbReference>
<protein>
    <submittedName>
        <fullName evidence="3">Alkenal/one oxidoreductase, chloroplastic</fullName>
    </submittedName>
</protein>
<name>A0A9N8DLV8_9STRA</name>
<dbReference type="AlphaFoldDB" id="A0A9N8DLV8"/>
<evidence type="ECO:0000256" key="1">
    <source>
        <dbReference type="ARBA" id="ARBA00023002"/>
    </source>
</evidence>
<dbReference type="CDD" id="cd05289">
    <property type="entry name" value="MDR_like_2"/>
    <property type="match status" value="1"/>
</dbReference>
<dbReference type="PANTHER" id="PTHR44573">
    <property type="entry name" value="NADPH-DEPENDENT ALKENAL/ONE OXIDOREDUCTASE, CHLOROPLASTIC"/>
    <property type="match status" value="1"/>
</dbReference>
<sequence>MKAVVEKSHDLSKQQPFDFELVSDFPKPSPKEGEILIQTKAAATNPVDVVRRYMGIAEPTFPVVVGYDVAGIVVELGAGVTEFQVGNRVFGDVMAQSTGPKVTGSMAEFVVAPANIMARLPDNVSFEEGAATPVAAMTAFHLFQETGLKEGDKVFISGGAGGVGIHALQLAKNHFGAAAVATTASAGTKAEFCKKTGGAHQVVDYKSQNAGEVLKGWADVVMDCTKELEMGRKILKEGQDSSKIRTIAEAGKPELAAFLELIPTKERINAIAENLASGKLKPVIDKVFPFEEAIKAYEYQAGGRAMGKIIVKIAD</sequence>
<dbReference type="SMART" id="SM00829">
    <property type="entry name" value="PKS_ER"/>
    <property type="match status" value="1"/>
</dbReference>
<dbReference type="InterPro" id="IPR044626">
    <property type="entry name" value="AOR-like"/>
</dbReference>
<gene>
    <name evidence="3" type="ORF">SEMRO_127_G060910.1</name>
</gene>
<dbReference type="InterPro" id="IPR011032">
    <property type="entry name" value="GroES-like_sf"/>
</dbReference>
<dbReference type="Proteomes" id="UP001153069">
    <property type="component" value="Unassembled WGS sequence"/>
</dbReference>
<evidence type="ECO:0000259" key="2">
    <source>
        <dbReference type="SMART" id="SM00829"/>
    </source>
</evidence>
<keyword evidence="4" id="KW-1185">Reference proteome</keyword>